<feature type="compositionally biased region" description="Polar residues" evidence="1">
    <location>
        <begin position="11"/>
        <end position="23"/>
    </location>
</feature>
<feature type="region of interest" description="Disordered" evidence="1">
    <location>
        <begin position="7"/>
        <end position="30"/>
    </location>
</feature>
<keyword evidence="3" id="KW-1185">Reference proteome</keyword>
<evidence type="ECO:0000313" key="2">
    <source>
        <dbReference type="EMBL" id="OKL60776.1"/>
    </source>
</evidence>
<dbReference type="EMBL" id="LFMY01000005">
    <property type="protein sequence ID" value="OKL60776.1"/>
    <property type="molecule type" value="Genomic_DNA"/>
</dbReference>
<dbReference type="Proteomes" id="UP000214365">
    <property type="component" value="Unassembled WGS sequence"/>
</dbReference>
<dbReference type="GeneID" id="31004197"/>
<accession>A0A1Q5Q9G3</accession>
<evidence type="ECO:0000256" key="1">
    <source>
        <dbReference type="SAM" id="MobiDB-lite"/>
    </source>
</evidence>
<dbReference type="OrthoDB" id="2967263at2759"/>
<organism evidence="2 3">
    <name type="scientific">Talaromyces atroroseus</name>
    <dbReference type="NCBI Taxonomy" id="1441469"/>
    <lineage>
        <taxon>Eukaryota</taxon>
        <taxon>Fungi</taxon>
        <taxon>Dikarya</taxon>
        <taxon>Ascomycota</taxon>
        <taxon>Pezizomycotina</taxon>
        <taxon>Eurotiomycetes</taxon>
        <taxon>Eurotiomycetidae</taxon>
        <taxon>Eurotiales</taxon>
        <taxon>Trichocomaceae</taxon>
        <taxon>Talaromyces</taxon>
        <taxon>Talaromyces sect. Trachyspermi</taxon>
    </lineage>
</organism>
<name>A0A1Q5Q9G3_TALAT</name>
<dbReference type="STRING" id="1441469.A0A1Q5Q9G3"/>
<dbReference type="Gene3D" id="3.90.1140.10">
    <property type="entry name" value="Cyclic phosphodiesterase"/>
    <property type="match status" value="1"/>
</dbReference>
<sequence>MAAVVFEDLSGTATTPNSQSANPYQPLIENANNDPLQIQSRYSTHRTTRNEVQRSIILDPSFSAWTLDPILAKLDGPNKDPGFVDDRFCLVFWGRPPRHIRDMIDNIQQELRSVVPDMWFMPLENLHITVLELIFSVSESEVERIVETLLQNGTAEKIANTTFDLPQCQRPRLVRPMISFDAAAMALSFVPAAGENQQQNAEEELEEGSSRGKFTYHHLRKDIYDKVVAAGIKPASRYAVPSAHLTIARFINQNGFLCDDGVTFDHAKVKRVIDKIEELNDRLQAQYWPKTDAAGGIPHGGDWTIGQEKGLDFHTNQLV</sequence>
<reference evidence="2 3" key="1">
    <citation type="submission" date="2015-06" db="EMBL/GenBank/DDBJ databases">
        <title>Talaromyces atroroseus IBT 11181 draft genome.</title>
        <authorList>
            <person name="Rasmussen K.B."/>
            <person name="Rasmussen S."/>
            <person name="Petersen B."/>
            <person name="Sicheritz-Ponten T."/>
            <person name="Mortensen U.H."/>
            <person name="Thrane U."/>
        </authorList>
    </citation>
    <scope>NUCLEOTIDE SEQUENCE [LARGE SCALE GENOMIC DNA]</scope>
    <source>
        <strain evidence="2 3">IBT 11181</strain>
    </source>
</reference>
<dbReference type="InterPro" id="IPR009097">
    <property type="entry name" value="Cyclic_Pdiesterase"/>
</dbReference>
<evidence type="ECO:0000313" key="3">
    <source>
        <dbReference type="Proteomes" id="UP000214365"/>
    </source>
</evidence>
<dbReference type="RefSeq" id="XP_020120897.1">
    <property type="nucleotide sequence ID" value="XM_020266766.1"/>
</dbReference>
<dbReference type="SUPFAM" id="SSF55144">
    <property type="entry name" value="LigT-like"/>
    <property type="match status" value="1"/>
</dbReference>
<proteinExistence type="predicted"/>
<protein>
    <submittedName>
        <fullName evidence="2">Uncharacterized protein</fullName>
    </submittedName>
</protein>
<dbReference type="AlphaFoldDB" id="A0A1Q5Q9G3"/>
<comment type="caution">
    <text evidence="2">The sequence shown here is derived from an EMBL/GenBank/DDBJ whole genome shotgun (WGS) entry which is preliminary data.</text>
</comment>
<gene>
    <name evidence="2" type="ORF">UA08_04442</name>
</gene>